<evidence type="ECO:0000256" key="1">
    <source>
        <dbReference type="ARBA" id="ARBA00004496"/>
    </source>
</evidence>
<evidence type="ECO:0000313" key="7">
    <source>
        <dbReference type="Proteomes" id="UP001611263"/>
    </source>
</evidence>
<dbReference type="InterPro" id="IPR025734">
    <property type="entry name" value="EspG"/>
</dbReference>
<feature type="region of interest" description="Disordered" evidence="5">
    <location>
        <begin position="161"/>
        <end position="183"/>
    </location>
</feature>
<dbReference type="GeneID" id="93503677"/>
<evidence type="ECO:0000256" key="3">
    <source>
        <dbReference type="ARBA" id="ARBA00022490"/>
    </source>
</evidence>
<evidence type="ECO:0000256" key="2">
    <source>
        <dbReference type="ARBA" id="ARBA00006411"/>
    </source>
</evidence>
<dbReference type="EMBL" id="JBIRUQ010000004">
    <property type="protein sequence ID" value="MFI1462579.1"/>
    <property type="molecule type" value="Genomic_DNA"/>
</dbReference>
<evidence type="ECO:0000256" key="4">
    <source>
        <dbReference type="ARBA" id="ARBA00023186"/>
    </source>
</evidence>
<organism evidence="6 7">
    <name type="scientific">Nocardia carnea</name>
    <dbReference type="NCBI Taxonomy" id="37328"/>
    <lineage>
        <taxon>Bacteria</taxon>
        <taxon>Bacillati</taxon>
        <taxon>Actinomycetota</taxon>
        <taxon>Actinomycetes</taxon>
        <taxon>Mycobacteriales</taxon>
        <taxon>Nocardiaceae</taxon>
        <taxon>Nocardia</taxon>
    </lineage>
</organism>
<reference evidence="6 7" key="1">
    <citation type="submission" date="2024-10" db="EMBL/GenBank/DDBJ databases">
        <title>The Natural Products Discovery Center: Release of the First 8490 Sequenced Strains for Exploring Actinobacteria Biosynthetic Diversity.</title>
        <authorList>
            <person name="Kalkreuter E."/>
            <person name="Kautsar S.A."/>
            <person name="Yang D."/>
            <person name="Bader C.D."/>
            <person name="Teijaro C.N."/>
            <person name="Fluegel L."/>
            <person name="Davis C.M."/>
            <person name="Simpson J.R."/>
            <person name="Lauterbach L."/>
            <person name="Steele A.D."/>
            <person name="Gui C."/>
            <person name="Meng S."/>
            <person name="Li G."/>
            <person name="Viehrig K."/>
            <person name="Ye F."/>
            <person name="Su P."/>
            <person name="Kiefer A.F."/>
            <person name="Nichols A."/>
            <person name="Cepeda A.J."/>
            <person name="Yan W."/>
            <person name="Fan B."/>
            <person name="Jiang Y."/>
            <person name="Adhikari A."/>
            <person name="Zheng C.-J."/>
            <person name="Schuster L."/>
            <person name="Cowan T.M."/>
            <person name="Smanski M.J."/>
            <person name="Chevrette M.G."/>
            <person name="De Carvalho L.P.S."/>
            <person name="Shen B."/>
        </authorList>
    </citation>
    <scope>NUCLEOTIDE SEQUENCE [LARGE SCALE GENOMIC DNA]</scope>
    <source>
        <strain evidence="6 7">NPDC020568</strain>
    </source>
</reference>
<sequence>MTATGTGRRWAFSDIEFYTLWADATGALRLPFPFHFTARSPDPEDFRSDQRQARAALAERSDPAFEQVLDALTTPDIRVEVRGSDRRKADPDTLPTSVVRMLGVRRESAGYIVSALPGETYLHSGGFTVTECTAVQLAGEVVAKLPDMAAGSRKDMVLPRRARTAAEPAAQPRRSPTVHDSFQATESERGTAFLAEPASCTGLVRVVQGSSIYGPRGITRFEFEWRDLVGDGRYLVRDSDPPVAVAAGSKDFTATINAKIAQIVRVIKDERQGR</sequence>
<evidence type="ECO:0000256" key="5">
    <source>
        <dbReference type="SAM" id="MobiDB-lite"/>
    </source>
</evidence>
<keyword evidence="4" id="KW-0143">Chaperone</keyword>
<dbReference type="RefSeq" id="WP_033244280.1">
    <property type="nucleotide sequence ID" value="NZ_JBIRUQ010000004.1"/>
</dbReference>
<proteinExistence type="inferred from homology"/>
<protein>
    <submittedName>
        <fullName evidence="6">ESX secretion-associated protein EspG</fullName>
    </submittedName>
</protein>
<dbReference type="Pfam" id="PF14011">
    <property type="entry name" value="ESX-1_EspG"/>
    <property type="match status" value="1"/>
</dbReference>
<feature type="compositionally biased region" description="Low complexity" evidence="5">
    <location>
        <begin position="165"/>
        <end position="174"/>
    </location>
</feature>
<gene>
    <name evidence="6" type="ORF">ACH4WX_17830</name>
</gene>
<comment type="similarity">
    <text evidence="2">Belongs to the EspG family.</text>
</comment>
<accession>A0ABW7TS34</accession>
<keyword evidence="7" id="KW-1185">Reference proteome</keyword>
<evidence type="ECO:0000313" key="6">
    <source>
        <dbReference type="EMBL" id="MFI1462579.1"/>
    </source>
</evidence>
<keyword evidence="3" id="KW-0963">Cytoplasm</keyword>
<comment type="subcellular location">
    <subcellularLocation>
        <location evidence="1">Cytoplasm</location>
    </subcellularLocation>
</comment>
<dbReference type="Proteomes" id="UP001611263">
    <property type="component" value="Unassembled WGS sequence"/>
</dbReference>
<name>A0ABW7TS34_9NOCA</name>
<comment type="caution">
    <text evidence="6">The sequence shown here is derived from an EMBL/GenBank/DDBJ whole genome shotgun (WGS) entry which is preliminary data.</text>
</comment>